<evidence type="ECO:0000256" key="1">
    <source>
        <dbReference type="SAM" id="Phobius"/>
    </source>
</evidence>
<evidence type="ECO:0000313" key="3">
    <source>
        <dbReference type="Proteomes" id="UP000186817"/>
    </source>
</evidence>
<organism evidence="2 3">
    <name type="scientific">Symbiodinium microadriaticum</name>
    <name type="common">Dinoflagellate</name>
    <name type="synonym">Zooxanthella microadriatica</name>
    <dbReference type="NCBI Taxonomy" id="2951"/>
    <lineage>
        <taxon>Eukaryota</taxon>
        <taxon>Sar</taxon>
        <taxon>Alveolata</taxon>
        <taxon>Dinophyceae</taxon>
        <taxon>Suessiales</taxon>
        <taxon>Symbiodiniaceae</taxon>
        <taxon>Symbiodinium</taxon>
    </lineage>
</organism>
<keyword evidence="1" id="KW-0472">Membrane</keyword>
<dbReference type="OrthoDB" id="10313722at2759"/>
<feature type="transmembrane region" description="Helical" evidence="1">
    <location>
        <begin position="12"/>
        <end position="33"/>
    </location>
</feature>
<dbReference type="EMBL" id="LSRX01001112">
    <property type="protein sequence ID" value="OLP83499.1"/>
    <property type="molecule type" value="Genomic_DNA"/>
</dbReference>
<keyword evidence="1" id="KW-0812">Transmembrane</keyword>
<name>A0A1Q9CKQ4_SYMMI</name>
<comment type="caution">
    <text evidence="2">The sequence shown here is derived from an EMBL/GenBank/DDBJ whole genome shotgun (WGS) entry which is preliminary data.</text>
</comment>
<evidence type="ECO:0000313" key="2">
    <source>
        <dbReference type="EMBL" id="OLP83499.1"/>
    </source>
</evidence>
<accession>A0A1Q9CKQ4</accession>
<sequence>MVDNYPLPHPKPLLIMGVMLIMGLLHLPMLLLMLDNLLLLMVDNYQLPHLKPLLIMGVMLIMGLRLMVSRGSVSMIQLGVMLRMGLRLLKSRGFVSMIQMSLPGILISHLGVHHGHQLHWKRVWTSWEGRFAHFKMTFASGKVSGAINCRTSMEAQLQEQMDVEVLTSIRSRQPQLSLCLRKLKVSTESIDCGTLSYCYLACYLCQQPHLFKHLTKTDMQPLAWLAIASMAQHSVLKKFAGPMADDVKRLLAFNLEQTSFML</sequence>
<gene>
    <name evidence="2" type="ORF">AK812_SmicGene35730</name>
</gene>
<dbReference type="AlphaFoldDB" id="A0A1Q9CKQ4"/>
<dbReference type="Proteomes" id="UP000186817">
    <property type="component" value="Unassembled WGS sequence"/>
</dbReference>
<feature type="transmembrane region" description="Helical" evidence="1">
    <location>
        <begin position="53"/>
        <end position="73"/>
    </location>
</feature>
<keyword evidence="3" id="KW-1185">Reference proteome</keyword>
<reference evidence="2 3" key="1">
    <citation type="submission" date="2016-02" db="EMBL/GenBank/DDBJ databases">
        <title>Genome analysis of coral dinoflagellate symbionts highlights evolutionary adaptations to a symbiotic lifestyle.</title>
        <authorList>
            <person name="Aranda M."/>
            <person name="Li Y."/>
            <person name="Liew Y.J."/>
            <person name="Baumgarten S."/>
            <person name="Simakov O."/>
            <person name="Wilson M."/>
            <person name="Piel J."/>
            <person name="Ashoor H."/>
            <person name="Bougouffa S."/>
            <person name="Bajic V.B."/>
            <person name="Ryu T."/>
            <person name="Ravasi T."/>
            <person name="Bayer T."/>
            <person name="Micklem G."/>
            <person name="Kim H."/>
            <person name="Bhak J."/>
            <person name="Lajeunesse T.C."/>
            <person name="Voolstra C.R."/>
        </authorList>
    </citation>
    <scope>NUCLEOTIDE SEQUENCE [LARGE SCALE GENOMIC DNA]</scope>
    <source>
        <strain evidence="2 3">CCMP2467</strain>
    </source>
</reference>
<keyword evidence="1" id="KW-1133">Transmembrane helix</keyword>
<proteinExistence type="predicted"/>
<protein>
    <submittedName>
        <fullName evidence="2">Uncharacterized protein</fullName>
    </submittedName>
</protein>